<dbReference type="InterPro" id="IPR029636">
    <property type="entry name" value="Csf1"/>
</dbReference>
<dbReference type="InterPro" id="IPR048636">
    <property type="entry name" value="Csf1_N"/>
</dbReference>
<sequence length="3158" mass="352915">MNHAFDKFLLVGCLCVIFSVLLYFFYWNRLIAFLLGLFFRFLYWNQGPFSIWLEIGSIHFSLLTGRVMFKDLSYHSSNQTIRIVKGQLQWRYWIRRPASGHDIAPPQTFDLKQTRPVPCRVQVSLQGFEWYLHNRTAAFDAIVSEMGVKVPLSRATSGNTGRQSSQKSAFPVYSPSILAASLRLPVAIQRAWTWIRRQMPTLDVKDLLPLGIDVTKGAITCGNSSVENIMVVQFQRTEGMFGVVQSRSKYDLHKQLLHLTFEQALVRLVQNEDYRGSMNETGINVQKSLKSGQPDRRGGMLSYHGFAKLWRRMRLYGIVRKFPLKHTQSSRFRSHRKHKSTEDETPVGADFDTLEYAIDRKILEAPVFELTYYTDVVGDVPALPHPFQVDPSVDIGNGDMGPEWGVDLVIRGGALRYGPWADRQRSELQKVFFPATYQNVEPTPRLKPGDKRAWTAMQIFIELREDTTLSIPFREASKNWQWDGKADMPRRPKRRDPASILLTVGDRSSINYIVPMVATTAGYESTLEVHLDTIVVTSSLNDIQMVAAESCRVRGELPSPLQWNALRTWAFSISLRNPVLYLLRDHINMFTDLGKDWASGPPSDHHRFVPTIYAVDLDLHHYELNLYVNDHNIIDKPLVREENALLTARADRWKTSVQIPSDRFRPEATTIPFSIELPEIQLHLTLPRWNTFAEHAPKEGNSLARATVLRLDGSYRYFADTHPDHVEQFKLSITSRDLAYKGLGWSIRFFLILQNNYLGSFTTFTTLFEYLDQKKRGVHGDQIMQQYRQSQRNMMQVDLDIDLQNALMVVPAGLPGYEASASLRESSASPPSIGSCVLLDIPELQVHFRLHDYFMGTISASIEPNFPENMRFARLKRKRHDILLIDGIDITSNRLFGPMPRTLPYVCIWELRLGAVKTTMTAQEASVLSCAGASFGLTFTDPANAPAAAHHLALYPDVTFLKAAVGSVDATWSAGRAAVTLSMSHGLEVDFNDKGSQYHRKLTRVKVPHVAVQFMLRADQRRWLETGRVQADAYLDIYSSPVGWKDKAADQADFIFAQDFPTGRARRMFNKLRKDEKPVTHLNSVFLPQPDLSTAKRYRVSAELPGETTSNRMWHKIGHFSESDMDGEQLDVLRDAKLAAQARASARTEDRDDERSISDGDESDTEEVSDGTFSEDGWSQFESATDDLTELRRYSRLCRQFTAPFLSSPTRWEGSPFTLVKGPRLSNHFRHSRSGHPAARHDTSALLGVAPDNEVDTTVMRFACRQDVQVFVTPLVIPVLAELEFDVSHVRLSPELAIDGLFSSYINSFGELADVPTTTILDLNVASASLNVLHDIHLKDTATVAPTGHLRLHLGRSHVALCTQSRDRLTLDVNLERAEVVFNDAVGRETSSIVDAALSQVTLSHGADHSQAVFGGCTVHISQLALEHLAGLTVAVSLTARRIGSIVERWQRHQSTHAASVIQAILQATQDRPIIDPLSSIQPSFLVQTGLPQSLRLDTVFRLLFHLRSCLWDAGEQITTVTEPDTETLHRLLSKRLAGLDPDAFHESGLALMHPLFPDLRPVVLQVQPEQPTGLVRSGTIELLQFAVIMQDPSGATAGQFSVERLAAKARVRRCDMVDALPASHQVLGISQVSLRHHLNRQEHQQIFLSLSTDQIALAVSPRLIPFAREGLRVQRDYAHAFPAKPKAAAESRIVETASKSLDLVLGIRKIKVEAAADALSFELGSSGLQVVSTLLTRPHHPLSASCSGGFGELFLRARTPTDASIVQDKDILASLTLTSGKAHCLTRSDPKAANEMRIIFSIDDAHLRVPRSALRLFRFVQQWRADFLPGIEATVQDFLAELERIKANRPEPKAAPTPQSQLPPIVHVDARVKTFGVSLQVMLGTWLSWRVNNVVAFLNSLAAHKQVFGLQLDSQTFSITSRSNSNAAGDTKRLKVLFPPFSMRGDRDQLRVHAMAVVDFLEFRVKLSHWDTLLAVQQKFGQDFTDLMSIVQETRSSAPSRPQQPESTGGADFKYSVFVKMRGFRIGLEGPSSTFYLECFDFGGSIDNLLKRKWSGTMTDLALSLAPKANVEPRNESFNRKRSAFVIIDLEVQGVENTNAAGGINNVLLVAVTKIHAVMQTSSVGEVGDFVDHLQAELWDRKEQRAVELAAFKQKAESILKTFELEQQTTPQTEPDQPSWMKSYAITLSVQDVGVAFPLTNESSLEIPQTGSRDSHAVRAFLFSIRSIKFGTHGDESGEARMSELSFQFRQSVPSDFAGHTHVTLNRLMYPEMKASLRSMRTVSAQNVWMRAEVDGFVLDIDSSIPDYIFSLVDVYEQSKDRVTRLSASLPRPEAQSPSPEYTASAAVASNVFASLMFESGKVRIYHNAASEALRANPVSHVADDVDVFNLPEVSVWSEYRSSADASDPSILVFKSTIHSSQNTVRPTTLLPFLTELVGRVENRMRQATDRRPVSTADTLVVPDAIKPAAEELSRARRLQMTFSLRIDQSKLEFTCQPDVNVIAGLHWDSGGFVLHVAPGSRQVTLSATIAGLTVGLKHGFLSEECASLDMRNLTFSVTFAKMVHGGKTINSVSLVSDTEILGAVRFSRLQDILCFKAVWLDRIPVFNNQSAGSSKSSVSAPAQPANAALPITQEFTTLLLIRVRQISLEVDLGQSISTINLDFKDAMARTKITEQLSDVLLSVGHVSMTAKGHLSGTAQVSNCIFQTVRRIHLGDVITRDCMLELRMTSDALVVVLESDHQKLLHYRAEPLELEIYDDWSMISPQVPLEDRAVRFSVSVESPEIVAVVTIGTLPKLLSYANKFKANLDAQREGASRESKAFSMSQMPNPDNPLSAVAEAMLVSAKTRFRKEPDSGLSYAVKQNMRLRLGLLRLVVSARSMTDGEVAQFIGRNVCASLERIVKISQPPQRRLELAFSLMTIARLQHISPQQLDVDWLASLPKSILESTIVGLPSMEILMTSQEAPDGALEYEFDSQFNRLEGLDTEDIFISLNIALYLWLTGLRKNLTREMEQVKATTEWRTSVSATRKEATASSTDASKRMSRMTARAPALGHIPEVAPPPLDKDQNDPPSSSAAVVYRPMKRHIERLTMRQLGEATPDVMHPFFMKKAGFNLEDSFPQYVNEYATGPLEEIMDVLLKFYTRQLLAGSRNLIRMDD</sequence>
<evidence type="ECO:0000313" key="5">
    <source>
        <dbReference type="Proteomes" id="UP001295794"/>
    </source>
</evidence>
<feature type="region of interest" description="Disordered" evidence="1">
    <location>
        <begin position="1143"/>
        <end position="1179"/>
    </location>
</feature>
<evidence type="ECO:0000313" key="4">
    <source>
        <dbReference type="EMBL" id="CAK5281534.1"/>
    </source>
</evidence>
<gene>
    <name evidence="4" type="ORF">MYCIT1_LOCUS32729</name>
</gene>
<keyword evidence="2" id="KW-1133">Transmembrane helix</keyword>
<evidence type="ECO:0000259" key="3">
    <source>
        <dbReference type="Pfam" id="PF21678"/>
    </source>
</evidence>
<reference evidence="4" key="1">
    <citation type="submission" date="2023-11" db="EMBL/GenBank/DDBJ databases">
        <authorList>
            <person name="De Vega J J."/>
            <person name="De Vega J J."/>
        </authorList>
    </citation>
    <scope>NUCLEOTIDE SEQUENCE</scope>
</reference>
<feature type="compositionally biased region" description="Basic and acidic residues" evidence="1">
    <location>
        <begin position="1146"/>
        <end position="1158"/>
    </location>
</feature>
<feature type="domain" description="Csf1 N-terminal" evidence="3">
    <location>
        <begin position="20"/>
        <end position="793"/>
    </location>
</feature>
<proteinExistence type="predicted"/>
<dbReference type="EMBL" id="CAVNYO010000444">
    <property type="protein sequence ID" value="CAK5281534.1"/>
    <property type="molecule type" value="Genomic_DNA"/>
</dbReference>
<protein>
    <recommendedName>
        <fullName evidence="3">Csf1 N-terminal domain-containing protein</fullName>
    </recommendedName>
</protein>
<accession>A0AAD2HSE5</accession>
<dbReference type="PANTHER" id="PTHR32085">
    <property type="entry name" value="PROTEIN CSF1"/>
    <property type="match status" value="1"/>
</dbReference>
<comment type="caution">
    <text evidence="4">The sequence shown here is derived from an EMBL/GenBank/DDBJ whole genome shotgun (WGS) entry which is preliminary data.</text>
</comment>
<dbReference type="GO" id="GO:0016020">
    <property type="term" value="C:membrane"/>
    <property type="evidence" value="ECO:0007669"/>
    <property type="project" value="InterPro"/>
</dbReference>
<feature type="region of interest" description="Disordered" evidence="1">
    <location>
        <begin position="3055"/>
        <end position="3076"/>
    </location>
</feature>
<feature type="compositionally biased region" description="Acidic residues" evidence="1">
    <location>
        <begin position="1159"/>
        <end position="1169"/>
    </location>
</feature>
<organism evidence="4 5">
    <name type="scientific">Mycena citricolor</name>
    <dbReference type="NCBI Taxonomy" id="2018698"/>
    <lineage>
        <taxon>Eukaryota</taxon>
        <taxon>Fungi</taxon>
        <taxon>Dikarya</taxon>
        <taxon>Basidiomycota</taxon>
        <taxon>Agaricomycotina</taxon>
        <taxon>Agaricomycetes</taxon>
        <taxon>Agaricomycetidae</taxon>
        <taxon>Agaricales</taxon>
        <taxon>Marasmiineae</taxon>
        <taxon>Mycenaceae</taxon>
        <taxon>Mycena</taxon>
    </lineage>
</organism>
<dbReference type="Proteomes" id="UP001295794">
    <property type="component" value="Unassembled WGS sequence"/>
</dbReference>
<name>A0AAD2HSE5_9AGAR</name>
<evidence type="ECO:0000256" key="1">
    <source>
        <dbReference type="SAM" id="MobiDB-lite"/>
    </source>
</evidence>
<feature type="transmembrane region" description="Helical" evidence="2">
    <location>
        <begin position="7"/>
        <end position="27"/>
    </location>
</feature>
<keyword evidence="2" id="KW-0812">Transmembrane</keyword>
<dbReference type="GO" id="GO:0006113">
    <property type="term" value="P:fermentation"/>
    <property type="evidence" value="ECO:0007669"/>
    <property type="project" value="InterPro"/>
</dbReference>
<dbReference type="Pfam" id="PF21678">
    <property type="entry name" value="Csf1_N"/>
    <property type="match status" value="1"/>
</dbReference>
<evidence type="ECO:0000256" key="2">
    <source>
        <dbReference type="SAM" id="Phobius"/>
    </source>
</evidence>
<dbReference type="PANTHER" id="PTHR32085:SF3">
    <property type="entry name" value="PROTEIN CSF1"/>
    <property type="match status" value="1"/>
</dbReference>
<keyword evidence="5" id="KW-1185">Reference proteome</keyword>
<keyword evidence="2" id="KW-0472">Membrane</keyword>